<dbReference type="EMBL" id="FUZE01000014">
    <property type="protein sequence ID" value="SKB91550.1"/>
    <property type="molecule type" value="Genomic_DNA"/>
</dbReference>
<evidence type="ECO:0000313" key="2">
    <source>
        <dbReference type="EMBL" id="SQA90085.1"/>
    </source>
</evidence>
<dbReference type="Proteomes" id="UP000190669">
    <property type="component" value="Unassembled WGS sequence"/>
</dbReference>
<dbReference type="RefSeq" id="WP_079465980.1">
    <property type="nucleotide sequence ID" value="NZ_CP033934.1"/>
</dbReference>
<keyword evidence="3" id="KW-1185">Reference proteome</keyword>
<evidence type="ECO:0008006" key="5">
    <source>
        <dbReference type="Google" id="ProtNLM"/>
    </source>
</evidence>
<reference evidence="1 3" key="1">
    <citation type="submission" date="2017-02" db="EMBL/GenBank/DDBJ databases">
        <authorList>
            <person name="Varghese N."/>
            <person name="Submissions S."/>
        </authorList>
    </citation>
    <scope>NUCLEOTIDE SEQUENCE [LARGE SCALE GENOMIC DNA]</scope>
    <source>
        <strain evidence="1 3">DSM 16775</strain>
    </source>
</reference>
<dbReference type="KEGG" id="cbp:EB354_10925"/>
<evidence type="ECO:0000313" key="4">
    <source>
        <dbReference type="Proteomes" id="UP000251937"/>
    </source>
</evidence>
<dbReference type="Proteomes" id="UP000251937">
    <property type="component" value="Unassembled WGS sequence"/>
</dbReference>
<accession>A0AAX2ILL2</accession>
<dbReference type="EMBL" id="UAVR01000011">
    <property type="protein sequence ID" value="SQA90085.1"/>
    <property type="molecule type" value="Genomic_DNA"/>
</dbReference>
<comment type="caution">
    <text evidence="2">The sequence shown here is derived from an EMBL/GenBank/DDBJ whole genome shotgun (WGS) entry which is preliminary data.</text>
</comment>
<organism evidence="2 4">
    <name type="scientific">Chryseobacterium balustinum</name>
    <dbReference type="NCBI Taxonomy" id="246"/>
    <lineage>
        <taxon>Bacteria</taxon>
        <taxon>Pseudomonadati</taxon>
        <taxon>Bacteroidota</taxon>
        <taxon>Flavobacteriia</taxon>
        <taxon>Flavobacteriales</taxon>
        <taxon>Weeksellaceae</taxon>
        <taxon>Chryseobacterium group</taxon>
        <taxon>Chryseobacterium</taxon>
    </lineage>
</organism>
<dbReference type="AlphaFoldDB" id="A0AAX2ILL2"/>
<reference evidence="2 4" key="2">
    <citation type="submission" date="2018-06" db="EMBL/GenBank/DDBJ databases">
        <authorList>
            <consortium name="Pathogen Informatics"/>
            <person name="Doyle S."/>
        </authorList>
    </citation>
    <scope>NUCLEOTIDE SEQUENCE [LARGE SCALE GENOMIC DNA]</scope>
    <source>
        <strain evidence="2 4">NCTC11212</strain>
    </source>
</reference>
<evidence type="ECO:0000313" key="3">
    <source>
        <dbReference type="Proteomes" id="UP000190669"/>
    </source>
</evidence>
<sequence length="67" mass="7615">MEKLDILILKYLSQGLKIGEISKQLEDDESIIASKSSIEKRLTTIRKTFGAKTLFHLAVIAKERKLI</sequence>
<protein>
    <recommendedName>
        <fullName evidence="5">HTH luxR-type domain-containing protein</fullName>
    </recommendedName>
</protein>
<gene>
    <name evidence="2" type="ORF">NCTC11212_02297</name>
    <name evidence="1" type="ORF">SAMN05421800_11421</name>
</gene>
<name>A0AAX2ILL2_9FLAO</name>
<proteinExistence type="predicted"/>
<evidence type="ECO:0000313" key="1">
    <source>
        <dbReference type="EMBL" id="SKB91550.1"/>
    </source>
</evidence>